<evidence type="ECO:0000313" key="3">
    <source>
        <dbReference type="Proteomes" id="UP000604273"/>
    </source>
</evidence>
<keyword evidence="1" id="KW-1133">Transmembrane helix</keyword>
<proteinExistence type="predicted"/>
<keyword evidence="1" id="KW-0812">Transmembrane</keyword>
<organism evidence="2 3">
    <name type="scientific">Fusarium gaditjirri</name>
    <dbReference type="NCBI Taxonomy" id="282569"/>
    <lineage>
        <taxon>Eukaryota</taxon>
        <taxon>Fungi</taxon>
        <taxon>Dikarya</taxon>
        <taxon>Ascomycota</taxon>
        <taxon>Pezizomycotina</taxon>
        <taxon>Sordariomycetes</taxon>
        <taxon>Hypocreomycetidae</taxon>
        <taxon>Hypocreales</taxon>
        <taxon>Nectriaceae</taxon>
        <taxon>Fusarium</taxon>
        <taxon>Fusarium nisikadoi species complex</taxon>
    </lineage>
</organism>
<reference evidence="2" key="2">
    <citation type="submission" date="2020-05" db="EMBL/GenBank/DDBJ databases">
        <authorList>
            <person name="Kim H.-S."/>
            <person name="Proctor R.H."/>
            <person name="Brown D.W."/>
        </authorList>
    </citation>
    <scope>NUCLEOTIDE SEQUENCE</scope>
    <source>
        <strain evidence="2">NRRL 45417</strain>
    </source>
</reference>
<reference evidence="2" key="1">
    <citation type="journal article" date="2020" name="BMC Genomics">
        <title>Correction to: Identification and distribution of gene clusters required for synthesis of sphingolipid metabolism inhibitors in diverse species of the filamentous fungus Fusarium.</title>
        <authorList>
            <person name="Kim H.S."/>
            <person name="Lohmar J.M."/>
            <person name="Busman M."/>
            <person name="Brown D.W."/>
            <person name="Naumann T.A."/>
            <person name="Divon H.H."/>
            <person name="Lysoe E."/>
            <person name="Uhlig S."/>
            <person name="Proctor R.H."/>
        </authorList>
    </citation>
    <scope>NUCLEOTIDE SEQUENCE</scope>
    <source>
        <strain evidence="2">NRRL 45417</strain>
    </source>
</reference>
<keyword evidence="3" id="KW-1185">Reference proteome</keyword>
<dbReference type="EMBL" id="JABFAI010000196">
    <property type="protein sequence ID" value="KAF4950776.1"/>
    <property type="molecule type" value="Genomic_DNA"/>
</dbReference>
<gene>
    <name evidence="2" type="ORF">FGADI_7972</name>
</gene>
<dbReference type="Proteomes" id="UP000604273">
    <property type="component" value="Unassembled WGS sequence"/>
</dbReference>
<dbReference type="AlphaFoldDB" id="A0A8H4WUY3"/>
<keyword evidence="1" id="KW-0472">Membrane</keyword>
<comment type="caution">
    <text evidence="2">The sequence shown here is derived from an EMBL/GenBank/DDBJ whole genome shotgun (WGS) entry which is preliminary data.</text>
</comment>
<feature type="transmembrane region" description="Helical" evidence="1">
    <location>
        <begin position="20"/>
        <end position="36"/>
    </location>
</feature>
<protein>
    <submittedName>
        <fullName evidence="2">Uncharacterized protein</fullName>
    </submittedName>
</protein>
<sequence>MESPPAIVLSTPGYYGPGSIIAWYCIIAASVISWTCNPAYRFWPTSDFIAAIMYPFIAMIHFAIQLWNFPSEKKQYLRVNLMHIMAGYGAEGPVSEAYAYQHGNQVPFDKPGPDMFDVFPRVVTIDAALRINDNCFSLCVIALGLLLCDRRKHLTQRQREGRKRVGHGPSDGGIRYVYATIRGVDFILGDITRS</sequence>
<accession>A0A8H4WUY3</accession>
<evidence type="ECO:0000313" key="2">
    <source>
        <dbReference type="EMBL" id="KAF4950776.1"/>
    </source>
</evidence>
<evidence type="ECO:0000256" key="1">
    <source>
        <dbReference type="SAM" id="Phobius"/>
    </source>
</evidence>
<feature type="transmembrane region" description="Helical" evidence="1">
    <location>
        <begin position="48"/>
        <end position="67"/>
    </location>
</feature>
<dbReference type="OrthoDB" id="3552356at2759"/>
<name>A0A8H4WUY3_9HYPO</name>